<keyword evidence="2" id="KW-1133">Transmembrane helix</keyword>
<feature type="transmembrane region" description="Helical" evidence="2">
    <location>
        <begin position="238"/>
        <end position="258"/>
    </location>
</feature>
<dbReference type="STRING" id="105785.A0A2J7QC05"/>
<sequence>MYPAARRSNYRHSGSHRPSYSQQAGRYPVYRAQERYQPSEVGYKPKEPSSQPDLRPPISPSSFMQDTGTGPSQTSVSVQPDKPKTTPLADSSRPIPNFGHSEEYDTPPSGLQTDAEQEPPSIEPNFDQNIPSKGSSDDFYHHPAPSKYPHYHSTYEKPFHDNSQDYIYVDYDPNSHEHKPDTHEHIHYYNSYHHFSPPDMTYQPQQANDTYLPVPMTYGPEENRNKKPYTYYYIGRKLWFIPLYFSVYFIVYIASLLVKSIARHKIKYPVSYWAGAIINLEHETSQNDVRRDNATGHHPDHSCDEGTALIRYGDAGSSQARDAKNGFENLRHEGTNVGTGETLRNGRQTMQGGYDTHAGEVSQSVDTYAAPEPRQRDAVSSYYDFLINEGSYKFWAVFQVVTACLLIYSAFAAIYYAKYTFSMMDYPDYLDEGFFFKRSGEAYVTTTTAKPSSYSFLGLTPQTFQRIMNALSSKKYS</sequence>
<feature type="region of interest" description="Disordered" evidence="1">
    <location>
        <begin position="1"/>
        <end position="155"/>
    </location>
</feature>
<evidence type="ECO:0000256" key="2">
    <source>
        <dbReference type="SAM" id="Phobius"/>
    </source>
</evidence>
<accession>A0A2J7QC05</accession>
<evidence type="ECO:0000313" key="3">
    <source>
        <dbReference type="EMBL" id="PNF26124.1"/>
    </source>
</evidence>
<name>A0A2J7QC05_9NEOP</name>
<feature type="compositionally biased region" description="Polar residues" evidence="1">
    <location>
        <begin position="60"/>
        <end position="78"/>
    </location>
</feature>
<keyword evidence="4" id="KW-1185">Reference proteome</keyword>
<evidence type="ECO:0000313" key="4">
    <source>
        <dbReference type="Proteomes" id="UP000235965"/>
    </source>
</evidence>
<reference evidence="3 4" key="1">
    <citation type="submission" date="2017-12" db="EMBL/GenBank/DDBJ databases">
        <title>Hemimetabolous genomes reveal molecular basis of termite eusociality.</title>
        <authorList>
            <person name="Harrison M.C."/>
            <person name="Jongepier E."/>
            <person name="Robertson H.M."/>
            <person name="Arning N."/>
            <person name="Bitard-Feildel T."/>
            <person name="Chao H."/>
            <person name="Childers C.P."/>
            <person name="Dinh H."/>
            <person name="Doddapaneni H."/>
            <person name="Dugan S."/>
            <person name="Gowin J."/>
            <person name="Greiner C."/>
            <person name="Han Y."/>
            <person name="Hu H."/>
            <person name="Hughes D.S.T."/>
            <person name="Huylmans A.-K."/>
            <person name="Kemena C."/>
            <person name="Kremer L.P.M."/>
            <person name="Lee S.L."/>
            <person name="Lopez-Ezquerra A."/>
            <person name="Mallet L."/>
            <person name="Monroy-Kuhn J.M."/>
            <person name="Moser A."/>
            <person name="Murali S.C."/>
            <person name="Muzny D.M."/>
            <person name="Otani S."/>
            <person name="Piulachs M.-D."/>
            <person name="Poelchau M."/>
            <person name="Qu J."/>
            <person name="Schaub F."/>
            <person name="Wada-Katsumata A."/>
            <person name="Worley K.C."/>
            <person name="Xie Q."/>
            <person name="Ylla G."/>
            <person name="Poulsen M."/>
            <person name="Gibbs R.A."/>
            <person name="Schal C."/>
            <person name="Richards S."/>
            <person name="Belles X."/>
            <person name="Korb J."/>
            <person name="Bornberg-Bauer E."/>
        </authorList>
    </citation>
    <scope>NUCLEOTIDE SEQUENCE [LARGE SCALE GENOMIC DNA]</scope>
    <source>
        <tissue evidence="3">Whole body</tissue>
    </source>
</reference>
<comment type="caution">
    <text evidence="3">The sequence shown here is derived from an EMBL/GenBank/DDBJ whole genome shotgun (WGS) entry which is preliminary data.</text>
</comment>
<gene>
    <name evidence="3" type="ORF">B7P43_G04449</name>
</gene>
<dbReference type="EMBL" id="NEVH01016292">
    <property type="protein sequence ID" value="PNF26124.1"/>
    <property type="molecule type" value="Genomic_DNA"/>
</dbReference>
<keyword evidence="2" id="KW-0472">Membrane</keyword>
<dbReference type="OrthoDB" id="8194095at2759"/>
<feature type="transmembrane region" description="Helical" evidence="2">
    <location>
        <begin position="394"/>
        <end position="417"/>
    </location>
</feature>
<protein>
    <submittedName>
        <fullName evidence="3">Uncharacterized protein</fullName>
    </submittedName>
</protein>
<dbReference type="InParanoid" id="A0A2J7QC05"/>
<keyword evidence="2" id="KW-0812">Transmembrane</keyword>
<organism evidence="3 4">
    <name type="scientific">Cryptotermes secundus</name>
    <dbReference type="NCBI Taxonomy" id="105785"/>
    <lineage>
        <taxon>Eukaryota</taxon>
        <taxon>Metazoa</taxon>
        <taxon>Ecdysozoa</taxon>
        <taxon>Arthropoda</taxon>
        <taxon>Hexapoda</taxon>
        <taxon>Insecta</taxon>
        <taxon>Pterygota</taxon>
        <taxon>Neoptera</taxon>
        <taxon>Polyneoptera</taxon>
        <taxon>Dictyoptera</taxon>
        <taxon>Blattodea</taxon>
        <taxon>Blattoidea</taxon>
        <taxon>Termitoidae</taxon>
        <taxon>Kalotermitidae</taxon>
        <taxon>Cryptotermitinae</taxon>
        <taxon>Cryptotermes</taxon>
    </lineage>
</organism>
<dbReference type="Proteomes" id="UP000235965">
    <property type="component" value="Unassembled WGS sequence"/>
</dbReference>
<proteinExistence type="predicted"/>
<dbReference type="AlphaFoldDB" id="A0A2J7QC05"/>
<evidence type="ECO:0000256" key="1">
    <source>
        <dbReference type="SAM" id="MobiDB-lite"/>
    </source>
</evidence>